<evidence type="ECO:0000256" key="7">
    <source>
        <dbReference type="ARBA" id="ARBA00022898"/>
    </source>
</evidence>
<dbReference type="InterPro" id="IPR050571">
    <property type="entry name" value="Class-IV_PLP-Dep_Aminotrnsfr"/>
</dbReference>
<comment type="pathway">
    <text evidence="4">Amino-acid biosynthesis; L-leucine biosynthesis; L-leucine from 3-methyl-2-oxobutanoate: step 4/4.</text>
</comment>
<dbReference type="FunFam" id="3.20.10.10:FF:000002">
    <property type="entry name" value="D-alanine aminotransferase"/>
    <property type="match status" value="1"/>
</dbReference>
<dbReference type="GO" id="GO:0046394">
    <property type="term" value="P:carboxylic acid biosynthetic process"/>
    <property type="evidence" value="ECO:0007669"/>
    <property type="project" value="UniProtKB-ARBA"/>
</dbReference>
<comment type="similarity">
    <text evidence="5 11">Belongs to the class-IV pyridoxal-phosphate-dependent aminotransferase family.</text>
</comment>
<dbReference type="PATRIC" id="fig|52.7.peg.9267"/>
<dbReference type="Proteomes" id="UP000067626">
    <property type="component" value="Chromosome"/>
</dbReference>
<evidence type="ECO:0000256" key="10">
    <source>
        <dbReference type="ARBA" id="ARBA00049229"/>
    </source>
</evidence>
<dbReference type="PANTHER" id="PTHR42743">
    <property type="entry name" value="AMINO-ACID AMINOTRANSFERASE"/>
    <property type="match status" value="1"/>
</dbReference>
<dbReference type="InterPro" id="IPR043131">
    <property type="entry name" value="BCAT-like_N"/>
</dbReference>
<dbReference type="PANTHER" id="PTHR42743:SF11">
    <property type="entry name" value="AMINODEOXYCHORISMATE LYASE"/>
    <property type="match status" value="1"/>
</dbReference>
<comment type="catalytic activity">
    <reaction evidence="9">
        <text>L-isoleucine + 2-oxoglutarate = (S)-3-methyl-2-oxopentanoate + L-glutamate</text>
        <dbReference type="Rhea" id="RHEA:24801"/>
        <dbReference type="ChEBI" id="CHEBI:16810"/>
        <dbReference type="ChEBI" id="CHEBI:29985"/>
        <dbReference type="ChEBI" id="CHEBI:35146"/>
        <dbReference type="ChEBI" id="CHEBI:58045"/>
        <dbReference type="EC" id="2.6.1.42"/>
    </reaction>
</comment>
<evidence type="ECO:0000256" key="3">
    <source>
        <dbReference type="ARBA" id="ARBA00004931"/>
    </source>
</evidence>
<comment type="cofactor">
    <cofactor evidence="1 12">
        <name>pyridoxal 5'-phosphate</name>
        <dbReference type="ChEBI" id="CHEBI:597326"/>
    </cofactor>
</comment>
<evidence type="ECO:0000256" key="9">
    <source>
        <dbReference type="ARBA" id="ARBA00048798"/>
    </source>
</evidence>
<evidence type="ECO:0000256" key="4">
    <source>
        <dbReference type="ARBA" id="ARBA00005072"/>
    </source>
</evidence>
<dbReference type="Pfam" id="PF01063">
    <property type="entry name" value="Aminotran_4"/>
    <property type="match status" value="1"/>
</dbReference>
<evidence type="ECO:0000256" key="8">
    <source>
        <dbReference type="ARBA" id="ARBA00048212"/>
    </source>
</evidence>
<evidence type="ECO:0000313" key="14">
    <source>
        <dbReference type="Proteomes" id="UP000067626"/>
    </source>
</evidence>
<dbReference type="AlphaFoldDB" id="A0A0K1EU66"/>
<dbReference type="GO" id="GO:0052655">
    <property type="term" value="F:L-valine-2-oxoglutarate transaminase activity"/>
    <property type="evidence" value="ECO:0007669"/>
    <property type="project" value="RHEA"/>
</dbReference>
<keyword evidence="13" id="KW-0808">Transferase</keyword>
<gene>
    <name evidence="13" type="primary">ilvE</name>
    <name evidence="13" type="ORF">CMC5_084320</name>
</gene>
<reference evidence="13 14" key="1">
    <citation type="submission" date="2015-07" db="EMBL/GenBank/DDBJ databases">
        <title>Genome analysis of myxobacterium Chondromyces crocatus Cm c5 reveals a high potential for natural compound synthesis and the genetic basis for the loss of fruiting body formation.</title>
        <authorList>
            <person name="Zaburannyi N."/>
            <person name="Bunk B."/>
            <person name="Maier J."/>
            <person name="Overmann J."/>
            <person name="Mueller R."/>
        </authorList>
    </citation>
    <scope>NUCLEOTIDE SEQUENCE [LARGE SCALE GENOMIC DNA]</scope>
    <source>
        <strain evidence="13 14">Cm c5</strain>
    </source>
</reference>
<name>A0A0K1EU66_CHOCO</name>
<dbReference type="PROSITE" id="PS00770">
    <property type="entry name" value="AA_TRANSFER_CLASS_4"/>
    <property type="match status" value="1"/>
</dbReference>
<proteinExistence type="inferred from homology"/>
<dbReference type="InterPro" id="IPR036038">
    <property type="entry name" value="Aminotransferase-like"/>
</dbReference>
<dbReference type="GO" id="GO:0005829">
    <property type="term" value="C:cytosol"/>
    <property type="evidence" value="ECO:0007669"/>
    <property type="project" value="TreeGrafter"/>
</dbReference>
<comment type="pathway">
    <text evidence="3">Amino-acid biosynthesis; L-valine biosynthesis; L-valine from pyruvate: step 4/4.</text>
</comment>
<dbReference type="GO" id="GO:0052656">
    <property type="term" value="F:L-isoleucine-2-oxoglutarate transaminase activity"/>
    <property type="evidence" value="ECO:0007669"/>
    <property type="project" value="RHEA"/>
</dbReference>
<dbReference type="Gene3D" id="3.20.10.10">
    <property type="entry name" value="D-amino Acid Aminotransferase, subunit A, domain 2"/>
    <property type="match status" value="1"/>
</dbReference>
<accession>A0A0K1EU66</accession>
<dbReference type="GO" id="GO:0052654">
    <property type="term" value="F:L-leucine-2-oxoglutarate transaminase activity"/>
    <property type="evidence" value="ECO:0007669"/>
    <property type="project" value="RHEA"/>
</dbReference>
<evidence type="ECO:0000256" key="2">
    <source>
        <dbReference type="ARBA" id="ARBA00004824"/>
    </source>
</evidence>
<evidence type="ECO:0000256" key="12">
    <source>
        <dbReference type="RuleBase" id="RU004516"/>
    </source>
</evidence>
<keyword evidence="7 12" id="KW-0663">Pyridoxal phosphate</keyword>
<dbReference type="Gene3D" id="3.30.470.10">
    <property type="match status" value="1"/>
</dbReference>
<dbReference type="GO" id="GO:0008652">
    <property type="term" value="P:amino acid biosynthetic process"/>
    <property type="evidence" value="ECO:0007669"/>
    <property type="project" value="UniProtKB-ARBA"/>
</dbReference>
<protein>
    <recommendedName>
        <fullName evidence="6">branched-chain-amino-acid transaminase</fullName>
        <ecNumber evidence="6">2.6.1.42</ecNumber>
    </recommendedName>
</protein>
<keyword evidence="14" id="KW-1185">Reference proteome</keyword>
<dbReference type="EC" id="2.6.1.42" evidence="6"/>
<comment type="pathway">
    <text evidence="2">Amino-acid biosynthesis; L-isoleucine biosynthesis; L-isoleucine from 2-oxobutanoate: step 4/4.</text>
</comment>
<comment type="catalytic activity">
    <reaction evidence="10">
        <text>L-leucine + 2-oxoglutarate = 4-methyl-2-oxopentanoate + L-glutamate</text>
        <dbReference type="Rhea" id="RHEA:18321"/>
        <dbReference type="ChEBI" id="CHEBI:16810"/>
        <dbReference type="ChEBI" id="CHEBI:17865"/>
        <dbReference type="ChEBI" id="CHEBI:29985"/>
        <dbReference type="ChEBI" id="CHEBI:57427"/>
        <dbReference type="EC" id="2.6.1.42"/>
    </reaction>
</comment>
<dbReference type="InterPro" id="IPR018300">
    <property type="entry name" value="Aminotrans_IV_CS"/>
</dbReference>
<evidence type="ECO:0000256" key="11">
    <source>
        <dbReference type="RuleBase" id="RU004106"/>
    </source>
</evidence>
<dbReference type="InterPro" id="IPR001544">
    <property type="entry name" value="Aminotrans_IV"/>
</dbReference>
<evidence type="ECO:0000256" key="5">
    <source>
        <dbReference type="ARBA" id="ARBA00009320"/>
    </source>
</evidence>
<sequence length="287" mass="31213">MISKPEEAKVSVYDRGFLYGDSVFETIRTYAGEPFALDEHLARLERSAARVAITPPLPRVDFALEIRRAIRAARNPESYVRVMITRGTGPMGLDTGLAEQALRVVLVEPLQSLPATVYRDGVSVITFKTRRAADEVAQGAKVSNYLTSMMALKEARAAGAHEALILDGSGDVLEGTTSNVFIVEGATLSTPPEEAGILVGITRAHVLETAHELGVAVKIERLPLDRVRRADEVFITSTLREIVPVIQVDAQPIGGHVPGRTTHAIHAAFRRKVGLAAEPLPWEQIRD</sequence>
<dbReference type="InterPro" id="IPR043132">
    <property type="entry name" value="BCAT-like_C"/>
</dbReference>
<keyword evidence="13" id="KW-0032">Aminotransferase</keyword>
<organism evidence="13 14">
    <name type="scientific">Chondromyces crocatus</name>
    <dbReference type="NCBI Taxonomy" id="52"/>
    <lineage>
        <taxon>Bacteria</taxon>
        <taxon>Pseudomonadati</taxon>
        <taxon>Myxococcota</taxon>
        <taxon>Polyangia</taxon>
        <taxon>Polyangiales</taxon>
        <taxon>Polyangiaceae</taxon>
        <taxon>Chondromyces</taxon>
    </lineage>
</organism>
<dbReference type="KEGG" id="ccro:CMC5_084320"/>
<evidence type="ECO:0000313" key="13">
    <source>
        <dbReference type="EMBL" id="AKT44192.1"/>
    </source>
</evidence>
<dbReference type="STRING" id="52.CMC5_084320"/>
<comment type="catalytic activity">
    <reaction evidence="8">
        <text>L-valine + 2-oxoglutarate = 3-methyl-2-oxobutanoate + L-glutamate</text>
        <dbReference type="Rhea" id="RHEA:24813"/>
        <dbReference type="ChEBI" id="CHEBI:11851"/>
        <dbReference type="ChEBI" id="CHEBI:16810"/>
        <dbReference type="ChEBI" id="CHEBI:29985"/>
        <dbReference type="ChEBI" id="CHEBI:57762"/>
        <dbReference type="EC" id="2.6.1.42"/>
    </reaction>
</comment>
<dbReference type="EMBL" id="CP012159">
    <property type="protein sequence ID" value="AKT44192.1"/>
    <property type="molecule type" value="Genomic_DNA"/>
</dbReference>
<evidence type="ECO:0000256" key="1">
    <source>
        <dbReference type="ARBA" id="ARBA00001933"/>
    </source>
</evidence>
<dbReference type="SUPFAM" id="SSF56752">
    <property type="entry name" value="D-aminoacid aminotransferase-like PLP-dependent enzymes"/>
    <property type="match status" value="1"/>
</dbReference>
<evidence type="ECO:0000256" key="6">
    <source>
        <dbReference type="ARBA" id="ARBA00013053"/>
    </source>
</evidence>